<sequence>MLATAFCLWCLTIVKVHLLLGITNTGWRLAFFHAGLRRSNAAVLQRIMQNNCDYIQSFLLVKSSGTGKIRILSARIITR</sequence>
<dbReference type="AlphaFoldDB" id="A0A0A3YRK4"/>
<organism evidence="1 2">
    <name type="scientific">Erwinia typographi</name>
    <dbReference type="NCBI Taxonomy" id="371042"/>
    <lineage>
        <taxon>Bacteria</taxon>
        <taxon>Pseudomonadati</taxon>
        <taxon>Pseudomonadota</taxon>
        <taxon>Gammaproteobacteria</taxon>
        <taxon>Enterobacterales</taxon>
        <taxon>Erwiniaceae</taxon>
        <taxon>Erwinia</taxon>
    </lineage>
</organism>
<evidence type="ECO:0000313" key="2">
    <source>
        <dbReference type="Proteomes" id="UP000030351"/>
    </source>
</evidence>
<gene>
    <name evidence="1" type="ORF">NG99_19045</name>
</gene>
<accession>A0A0A3YRK4</accession>
<comment type="caution">
    <text evidence="1">The sequence shown here is derived from an EMBL/GenBank/DDBJ whole genome shotgun (WGS) entry which is preliminary data.</text>
</comment>
<name>A0A0A3YRK4_9GAMM</name>
<dbReference type="Proteomes" id="UP000030351">
    <property type="component" value="Unassembled WGS sequence"/>
</dbReference>
<proteinExistence type="predicted"/>
<evidence type="ECO:0000313" key="1">
    <source>
        <dbReference type="EMBL" id="KGT89432.1"/>
    </source>
</evidence>
<dbReference type="EMBL" id="JRUQ01000055">
    <property type="protein sequence ID" value="KGT89432.1"/>
    <property type="molecule type" value="Genomic_DNA"/>
</dbReference>
<reference evidence="1 2" key="1">
    <citation type="submission" date="2014-10" db="EMBL/GenBank/DDBJ databases">
        <title>Genome sequence of Erwinia typographi M043b.</title>
        <authorList>
            <person name="Chan K.-G."/>
            <person name="Tan W.-S."/>
        </authorList>
    </citation>
    <scope>NUCLEOTIDE SEQUENCE [LARGE SCALE GENOMIC DNA]</scope>
    <source>
        <strain evidence="1 2">M043b</strain>
    </source>
</reference>
<protein>
    <submittedName>
        <fullName evidence="1">Uncharacterized protein</fullName>
    </submittedName>
</protein>
<keyword evidence="2" id="KW-1185">Reference proteome</keyword>